<feature type="transmembrane region" description="Helical" evidence="4">
    <location>
        <begin position="276"/>
        <end position="297"/>
    </location>
</feature>
<dbReference type="SUPFAM" id="SSF53448">
    <property type="entry name" value="Nucleotide-diphospho-sugar transferases"/>
    <property type="match status" value="1"/>
</dbReference>
<feature type="domain" description="Glycosyltransferase 2-like" evidence="5">
    <location>
        <begin position="56"/>
        <end position="186"/>
    </location>
</feature>
<dbReference type="InterPro" id="IPR029044">
    <property type="entry name" value="Nucleotide-diphossugar_trans"/>
</dbReference>
<evidence type="ECO:0000256" key="2">
    <source>
        <dbReference type="ARBA" id="ARBA00022676"/>
    </source>
</evidence>
<evidence type="ECO:0000256" key="4">
    <source>
        <dbReference type="SAM" id="Phobius"/>
    </source>
</evidence>
<feature type="transmembrane region" description="Helical" evidence="4">
    <location>
        <begin position="328"/>
        <end position="345"/>
    </location>
</feature>
<protein>
    <submittedName>
        <fullName evidence="6">Cellulose synthase/poly-beta-1,6-N-acetylglucosamine synthase-like glycosyltransferase</fullName>
    </submittedName>
</protein>
<evidence type="ECO:0000313" key="7">
    <source>
        <dbReference type="Proteomes" id="UP000245523"/>
    </source>
</evidence>
<keyword evidence="4" id="KW-0472">Membrane</keyword>
<dbReference type="InterPro" id="IPR001173">
    <property type="entry name" value="Glyco_trans_2-like"/>
</dbReference>
<dbReference type="CDD" id="cd06439">
    <property type="entry name" value="CESA_like_1"/>
    <property type="match status" value="1"/>
</dbReference>
<feature type="transmembrane region" description="Helical" evidence="4">
    <location>
        <begin position="303"/>
        <end position="321"/>
    </location>
</feature>
<feature type="transmembrane region" description="Helical" evidence="4">
    <location>
        <begin position="12"/>
        <end position="35"/>
    </location>
</feature>
<dbReference type="PANTHER" id="PTHR43630">
    <property type="entry name" value="POLY-BETA-1,6-N-ACETYL-D-GLUCOSAMINE SYNTHASE"/>
    <property type="match status" value="1"/>
</dbReference>
<evidence type="ECO:0000256" key="1">
    <source>
        <dbReference type="ARBA" id="ARBA00006739"/>
    </source>
</evidence>
<evidence type="ECO:0000256" key="3">
    <source>
        <dbReference type="ARBA" id="ARBA00022679"/>
    </source>
</evidence>
<evidence type="ECO:0000259" key="5">
    <source>
        <dbReference type="Pfam" id="PF00535"/>
    </source>
</evidence>
<dbReference type="EMBL" id="QGHD01000018">
    <property type="protein sequence ID" value="PWK95583.1"/>
    <property type="molecule type" value="Genomic_DNA"/>
</dbReference>
<gene>
    <name evidence="6" type="ORF">B0H50_11833</name>
</gene>
<keyword evidence="7" id="KW-1185">Reference proteome</keyword>
<dbReference type="Proteomes" id="UP000245523">
    <property type="component" value="Unassembled WGS sequence"/>
</dbReference>
<dbReference type="Gene3D" id="3.90.550.10">
    <property type="entry name" value="Spore Coat Polysaccharide Biosynthesis Protein SpsA, Chain A"/>
    <property type="match status" value="1"/>
</dbReference>
<name>A0ABX5LMX3_9BACT</name>
<proteinExistence type="inferred from homology"/>
<dbReference type="Pfam" id="PF00535">
    <property type="entry name" value="Glycos_transf_2"/>
    <property type="match status" value="1"/>
</dbReference>
<dbReference type="PANTHER" id="PTHR43630:SF1">
    <property type="entry name" value="POLY-BETA-1,6-N-ACETYL-D-GLUCOSAMINE SYNTHASE"/>
    <property type="match status" value="1"/>
</dbReference>
<keyword evidence="2" id="KW-0328">Glycosyltransferase</keyword>
<comment type="caution">
    <text evidence="6">The sequence shown here is derived from an EMBL/GenBank/DDBJ whole genome shotgun (WGS) entry which is preliminary data.</text>
</comment>
<keyword evidence="3" id="KW-0808">Transferase</keyword>
<keyword evidence="4" id="KW-1133">Transmembrane helix</keyword>
<evidence type="ECO:0000313" key="6">
    <source>
        <dbReference type="EMBL" id="PWK95583.1"/>
    </source>
</evidence>
<keyword evidence="4" id="KW-0812">Transmembrane</keyword>
<dbReference type="RefSeq" id="WP_233244673.1">
    <property type="nucleotide sequence ID" value="NZ_JAXEIU010000040.1"/>
</dbReference>
<comment type="similarity">
    <text evidence="1">Belongs to the glycosyltransferase 2 family.</text>
</comment>
<organism evidence="6 7">
    <name type="scientific">Hallerella porci</name>
    <dbReference type="NCBI Taxonomy" id="1945871"/>
    <lineage>
        <taxon>Bacteria</taxon>
        <taxon>Pseudomonadati</taxon>
        <taxon>Fibrobacterota</taxon>
        <taxon>Fibrobacteria</taxon>
        <taxon>Fibrobacterales</taxon>
        <taxon>Fibrobacteraceae</taxon>
        <taxon>Hallerella</taxon>
    </lineage>
</organism>
<accession>A0ABX5LMX3</accession>
<sequence length="543" mass="60921">MDFSMNYLPLEIAFWILLFLLVHCYVLFPVTLPFVSEIFCRKDRKVEGKGKLPKVSILVSAFNEEAVIEKKIQNFLELDYPRELLEILIGDDGSADKTAEIISRYADRGITLVKAPKNAGKAAMLNRLQKLAQGEILVFCDANTMFFPNVVRKLVAPFCDPKIGCVCGHLILTDKSGSPLGSGERSYWDLESEIKKFEGILDRLVGGNGALYAIRKSLYTELPIKKSVMDDFFIAVKVLQKGFFCTFDSSAIGTEQTSKEGIGEYRRKVRIGRANFNYLLSYIPLLNPLRPITAYLFLSHKLLRWLTPHITILTIILNAILLSAKQPVYYVTFGFIALFFILALFKISSSAYYFLLMNFAMLKGSLLSFKKEHGGGWKREARGDEESPASKTISFLLAAIVSLSLLTFKPAEALTADFSVGSTNFTEEFSDFNFSTSIHLWYPLDQMVFLGVGLDYQRFGDVTLVPALASAYVRLPFGSVMMPVGTFDFGYAFGDDSQMMWKAGGGFDIKLGRYSSILLLSGYQNLKKTGDYVYFRCGLLLEL</sequence>
<reference evidence="6 7" key="1">
    <citation type="submission" date="2018-05" db="EMBL/GenBank/DDBJ databases">
        <title>Animal gut microbial communities from fecal samples from Wisconsin, USA.</title>
        <authorList>
            <person name="Neumann A."/>
        </authorList>
    </citation>
    <scope>NUCLEOTIDE SEQUENCE [LARGE SCALE GENOMIC DNA]</scope>
    <source>
        <strain evidence="6 7">UWS4</strain>
    </source>
</reference>